<feature type="coiled-coil region" evidence="8">
    <location>
        <begin position="1529"/>
        <end position="1623"/>
    </location>
</feature>
<feature type="region of interest" description="Disordered" evidence="9">
    <location>
        <begin position="1201"/>
        <end position="1289"/>
    </location>
</feature>
<dbReference type="InterPro" id="IPR011576">
    <property type="entry name" value="Pyridox_Oxase_N"/>
</dbReference>
<dbReference type="GO" id="GO:0030246">
    <property type="term" value="F:carbohydrate binding"/>
    <property type="evidence" value="ECO:0007669"/>
    <property type="project" value="InterPro"/>
</dbReference>
<dbReference type="CDD" id="cd06602">
    <property type="entry name" value="GH31_MGAM_SI_GAA"/>
    <property type="match status" value="1"/>
</dbReference>
<dbReference type="SUPFAM" id="SSF52540">
    <property type="entry name" value="P-loop containing nucleoside triphosphate hydrolases"/>
    <property type="match status" value="2"/>
</dbReference>
<dbReference type="InterPro" id="IPR017853">
    <property type="entry name" value="GH"/>
</dbReference>
<evidence type="ECO:0008006" key="17">
    <source>
        <dbReference type="Google" id="ProtNLM"/>
    </source>
</evidence>
<reference evidence="15" key="1">
    <citation type="submission" date="2022-12" db="EMBL/GenBank/DDBJ databases">
        <title>Genome assemblies of Blomia tropicalis.</title>
        <authorList>
            <person name="Cui Y."/>
        </authorList>
    </citation>
    <scope>NUCLEOTIDE SEQUENCE</scope>
    <source>
        <tissue evidence="15">Adult mites</tissue>
    </source>
</reference>
<accession>A0A9Q0RS32</accession>
<feature type="domain" description="RecF/RecN/SMC N-terminal" evidence="13">
    <location>
        <begin position="1336"/>
        <end position="2386"/>
    </location>
</feature>
<comment type="caution">
    <text evidence="15">The sequence shown here is derived from an EMBL/GenBank/DDBJ whole genome shotgun (WGS) entry which is preliminary data.</text>
</comment>
<dbReference type="InterPro" id="IPR012349">
    <property type="entry name" value="Split_barrel_FMN-bd"/>
</dbReference>
<keyword evidence="8" id="KW-0175">Coiled coil</keyword>
<evidence type="ECO:0000256" key="5">
    <source>
        <dbReference type="ARBA" id="ARBA00023157"/>
    </source>
</evidence>
<evidence type="ECO:0000256" key="6">
    <source>
        <dbReference type="ARBA" id="ARBA00023180"/>
    </source>
</evidence>
<evidence type="ECO:0000256" key="1">
    <source>
        <dbReference type="ARBA" id="ARBA00004370"/>
    </source>
</evidence>
<keyword evidence="3" id="KW-0378">Hydrolase</keyword>
<dbReference type="Gene3D" id="1.10.287.1490">
    <property type="match status" value="1"/>
</dbReference>
<keyword evidence="6" id="KW-0325">Glycoprotein</keyword>
<dbReference type="Gene3D" id="2.60.40.1760">
    <property type="entry name" value="glycosyl hydrolase (family 31)"/>
    <property type="match status" value="1"/>
</dbReference>
<evidence type="ECO:0000259" key="10">
    <source>
        <dbReference type="Pfam" id="PF00088"/>
    </source>
</evidence>
<dbReference type="Gene3D" id="3.20.20.80">
    <property type="entry name" value="Glycosidases"/>
    <property type="match status" value="1"/>
</dbReference>
<feature type="compositionally biased region" description="Polar residues" evidence="9">
    <location>
        <begin position="1220"/>
        <end position="1231"/>
    </location>
</feature>
<dbReference type="SUPFAM" id="SSF57492">
    <property type="entry name" value="Trefoil"/>
    <property type="match status" value="1"/>
</dbReference>
<evidence type="ECO:0000256" key="2">
    <source>
        <dbReference type="ARBA" id="ARBA00007806"/>
    </source>
</evidence>
<dbReference type="InterPro" id="IPR013780">
    <property type="entry name" value="Glyco_hydro_b"/>
</dbReference>
<feature type="coiled-coil region" evidence="8">
    <location>
        <begin position="2031"/>
        <end position="2079"/>
    </location>
</feature>
<evidence type="ECO:0000256" key="3">
    <source>
        <dbReference type="ARBA" id="ARBA00022801"/>
    </source>
</evidence>
<evidence type="ECO:0000256" key="9">
    <source>
        <dbReference type="SAM" id="MobiDB-lite"/>
    </source>
</evidence>
<dbReference type="Pfam" id="PF00088">
    <property type="entry name" value="Trefoil"/>
    <property type="match status" value="1"/>
</dbReference>
<feature type="compositionally biased region" description="Low complexity" evidence="9">
    <location>
        <begin position="945"/>
        <end position="955"/>
    </location>
</feature>
<dbReference type="Pfam" id="PF21365">
    <property type="entry name" value="Glyco_hydro_31_3rd"/>
    <property type="match status" value="1"/>
</dbReference>
<dbReference type="PANTHER" id="PTHR22762">
    <property type="entry name" value="ALPHA-GLUCOSIDASE"/>
    <property type="match status" value="1"/>
</dbReference>
<dbReference type="Gene3D" id="2.30.110.10">
    <property type="entry name" value="Electron Transport, Fmn-binding Protein, Chain A"/>
    <property type="match status" value="1"/>
</dbReference>
<dbReference type="InterPro" id="IPR000519">
    <property type="entry name" value="P_trefoil_dom"/>
</dbReference>
<feature type="domain" description="Pyridoxamine 5'-phosphate oxidase N-terminal" evidence="12">
    <location>
        <begin position="1129"/>
        <end position="1222"/>
    </location>
</feature>
<gene>
    <name evidence="15" type="ORF">RDWZM_002805</name>
</gene>
<organism evidence="15 16">
    <name type="scientific">Blomia tropicalis</name>
    <name type="common">Mite</name>
    <dbReference type="NCBI Taxonomy" id="40697"/>
    <lineage>
        <taxon>Eukaryota</taxon>
        <taxon>Metazoa</taxon>
        <taxon>Ecdysozoa</taxon>
        <taxon>Arthropoda</taxon>
        <taxon>Chelicerata</taxon>
        <taxon>Arachnida</taxon>
        <taxon>Acari</taxon>
        <taxon>Acariformes</taxon>
        <taxon>Sarcoptiformes</taxon>
        <taxon>Astigmata</taxon>
        <taxon>Glycyphagoidea</taxon>
        <taxon>Echimyopodidae</taxon>
        <taxon>Blomia</taxon>
    </lineage>
</organism>
<dbReference type="PROSITE" id="PS00129">
    <property type="entry name" value="GLYCOSYL_HYDROL_F31_1"/>
    <property type="match status" value="1"/>
</dbReference>
<evidence type="ECO:0000256" key="7">
    <source>
        <dbReference type="ARBA" id="ARBA00023295"/>
    </source>
</evidence>
<dbReference type="Pfam" id="PF01243">
    <property type="entry name" value="PNPOx_N"/>
    <property type="match status" value="1"/>
</dbReference>
<keyword evidence="4" id="KW-0472">Membrane</keyword>
<feature type="compositionally biased region" description="Polar residues" evidence="9">
    <location>
        <begin position="1279"/>
        <end position="1289"/>
    </location>
</feature>
<feature type="coiled-coil region" evidence="8">
    <location>
        <begin position="1666"/>
        <end position="1719"/>
    </location>
</feature>
<proteinExistence type="inferred from homology"/>
<evidence type="ECO:0000259" key="11">
    <source>
        <dbReference type="Pfam" id="PF01055"/>
    </source>
</evidence>
<dbReference type="EMBL" id="JAPWDV010000001">
    <property type="protein sequence ID" value="KAJ6224260.1"/>
    <property type="molecule type" value="Genomic_DNA"/>
</dbReference>
<evidence type="ECO:0000259" key="12">
    <source>
        <dbReference type="Pfam" id="PF01243"/>
    </source>
</evidence>
<dbReference type="SUPFAM" id="SSF50475">
    <property type="entry name" value="FMN-binding split barrel"/>
    <property type="match status" value="1"/>
</dbReference>
<dbReference type="SUPFAM" id="SSF74650">
    <property type="entry name" value="Galactose mutarotase-like"/>
    <property type="match status" value="1"/>
</dbReference>
<dbReference type="PANTHER" id="PTHR22762:SF133">
    <property type="entry name" value="P-TYPE DOMAIN-CONTAINING PROTEIN"/>
    <property type="match status" value="1"/>
</dbReference>
<name>A0A9Q0RS32_BLOTA</name>
<dbReference type="InterPro" id="IPR030458">
    <property type="entry name" value="Glyco_hydro_31_AS"/>
</dbReference>
<dbReference type="Pfam" id="PF01055">
    <property type="entry name" value="Glyco_hydro_31_2nd"/>
    <property type="match status" value="1"/>
</dbReference>
<evidence type="ECO:0000313" key="16">
    <source>
        <dbReference type="Proteomes" id="UP001142055"/>
    </source>
</evidence>
<feature type="domain" description="Glycosyl hydrolase family 31 C-terminal" evidence="14">
    <location>
        <begin position="725"/>
        <end position="811"/>
    </location>
</feature>
<dbReference type="InterPro" id="IPR027417">
    <property type="entry name" value="P-loop_NTPase"/>
</dbReference>
<evidence type="ECO:0000313" key="15">
    <source>
        <dbReference type="EMBL" id="KAJ6224260.1"/>
    </source>
</evidence>
<evidence type="ECO:0000256" key="4">
    <source>
        <dbReference type="ARBA" id="ARBA00023136"/>
    </source>
</evidence>
<dbReference type="Proteomes" id="UP001142055">
    <property type="component" value="Chromosome 1"/>
</dbReference>
<sequence length="2410" mass="278325">MKKKMEAMVDHSRTWSLILIASFLFNSVIVADEINNSIRLSCRLDYDELDENLCKERGCIWNEDDDEKPSCFLNLAQIGYHPVNASILDKTLNFVNSEFIQYNLSVINDSKRSAPKFKLIENLSIKYTPITNQIVRFQIRDRDLNRYEVPIQKDFPLLQNKKPVTKPDYEIKIGSNKQPFGFKITRLDNKQAIWDSTFGGGLIYSDQFLQIASRLSTKLVYGMGENSHKSYLHNLNYTTWPLFAFDQPADELERQSYGMHPFMMLIDSKTGTANGIFFLNSNAMEYSFSPEPVINYKTSGGILDFFIFVGKNPEDVVQQYLSLIGFPMMPPFWSLGFQISRYGYSDTDSVRRVVNRNLNYNIPVDVHYVDIDYMDAFEDFTYDHKNFKELPALVNKTKKENDIRWMFIIDVAIDANNSEYQTFTDAYEKDLFIKWDSSVPKNIRKNGGAPEGKDVFYGRVWPHGPAAFPDFFKNATGKWWEDNLRSFYKLLNFDGIWIDMNEPAVFDNPNDVCPTKDCFFHVCPNNSKYEVPDAYFKAVWVQKPGNQRLSYHTLCMETRQGENDKYLHYDVHSLYALTETKHTRIALDKLLNRRSLMLSRSSYVSSGRYTAHWTGDNLSLWSQLRLSIIQMLEFNLFGIPFIGSDICGFSGDTTPELCLRWSQLGAFYPFSRNHNDIPSKVLQDPAVWAEYGHPEVTDAARASLQFRYVHLHYYYTLFFLAHTKGQTVIRPLVHEFTKDPKTHAIDEQFMVGPSILVAPFLYEKQEKVTVYLPNETFWYDLKGETEFNSGEITLENHPLVPPVFYRAGSILPVAISDKIIMNTKKLRKLPLRLDIYPNYYTNFHTNYTSIANGNLYWDDGESLDSITNKKYNYFEFELKDQSIEIKAIQIGYDSETIMVDEIRIYGPFKRLIGEKFEYELKYTNLKNENIQKRAVVSGDAEKSTTVVVTSKTSSRSSKKSGYRSSNVAPKPTDTASVKCIKNNGKSRSARFPKLIKKSHFKEPPHHSPTNIINTEKHYSKSSKPINLHTKTSESTINAHDSTNSYVRVEPCKTQDFLEDNMVSVIPAPDEDPAQMNCMKMAADLSSMRKAYHGKQEVLLETDLKEKMIENPFNMFHQWFQEAKLGSKSFNEVNAVCLATATKDGKPSSRMVLLKSYDPTNGFTIFTNYQSRKANEIDENPNVALLFYWDFLSRQIRIEGRAQKVPSQASDEYFNQRPRIDSTTNMSDRNNGTTTKRTRTVISQPNVDSENESDDEGRQHKRKRGKQIHSDDDEDVGFENNLSNQHVRSQNMEEVESLEKTNIVEDHIESQFTSGLKERINMEVDVASTIDGDPGHIMQISLENFMCHENFSLSFSPRINFIIGQNGSGKSAIASALVLALGARATTTNRGSGLASFIRTGQTRAKITVTICNYLNASNKSGSYRPEIFGPKITIERVIYRTGSSSYKVRSSADKVISEKKEEVDNIVKFFQIVVDNPLTVLTQEVSKNFLNSKDPKDKFKFFVKATQLEDIKNDYEHAFDNVRKSIEVMNSKKDSIDYVEKNLKELEKKVKIIEIIRNNAKKLHDLVNEGFWARHNEKKRDINELMLEKEELEKKIKKCSEEIESAKKEVEEAQDEKTDFEKKFQKIDSIIEQSRVELSTASQNLDNAKKFLANKTAEMKARQYEINCFNKNISDLQKRIQGIEIQLDGTSSIDFESEIARITDEIESLKKMDSELTEKAVKLEGDDDYLKANSEKLINEERNLRATINAHTSEIDRLKRGQTNRYARYGFNMEELVKHVNGQINRFKKRPYGPLGDYIRLSDSNAAYASECLLKDNLNAFVVDNYDDYAKLKELFTKVLRNNRQPSIIIRKYVPLHDISRFEARSNKYKNFFQLLNIAQPEVANCLIDHCKIERIVFIPDYDEAMSVLLDEDSVPQNCGSAYTKDGDLMFPTTSNQDFRSYPDNGHKIPRVLVSDSRSAIEVHKQEIEKSKQSLVENVQKLKDIRSKIDNNRREKLKIDESIFDAKSSISEKVRKLKDLKQKSTLQPVAVITLKEEIQELEREKKAIQEQIDDEREICDEAKVEYAKALKEMDEKTEKLNINLNSRNSFNSESNAIQTKIEKKKSIVHANNIQMKEYEKMVKSFEHDLSEEENLLNEYRKIALEKCEEEIETNRSYASIIEEARKINSLIENNQDLNDSEKQKEVIAKYGDLSKLVHKSKSEMSQLRNLFNELDVALHQRKIAYHNLRFYVVEIVNYYFRMVLNQRNFDGHINVNYFDVPSDENDSSSARKKKGKAKTLDVVIYPRNRKQFESHVEGDDDISLTNIDNPSQVASTMYSSTKSLSGGERSYSTVAFIIALWQMNRSPFKLLDEIDVFMDMVTRKISIDMLVAFATKRSTKQFIFLSPLKLQHIEYPEVVQVLQMPEIKRK</sequence>
<dbReference type="GO" id="GO:0004558">
    <property type="term" value="F:alpha-1,4-glucosidase activity"/>
    <property type="evidence" value="ECO:0007669"/>
    <property type="project" value="TreeGrafter"/>
</dbReference>
<feature type="domain" description="Glycoside hydrolase family 31 TIM barrel" evidence="11">
    <location>
        <begin position="327"/>
        <end position="717"/>
    </location>
</feature>
<comment type="similarity">
    <text evidence="2">Belongs to the glycosyl hydrolase 31 family.</text>
</comment>
<protein>
    <recommendedName>
        <fullName evidence="17">Pyridoxal 5'-phosphate synthase</fullName>
    </recommendedName>
</protein>
<feature type="domain" description="P-type" evidence="10">
    <location>
        <begin position="34"/>
        <end position="72"/>
    </location>
</feature>
<dbReference type="GO" id="GO:0016020">
    <property type="term" value="C:membrane"/>
    <property type="evidence" value="ECO:0007669"/>
    <property type="project" value="UniProtKB-SubCell"/>
</dbReference>
<keyword evidence="7" id="KW-0326">Glycosidase</keyword>
<keyword evidence="16" id="KW-1185">Reference proteome</keyword>
<keyword evidence="5" id="KW-1015">Disulfide bond</keyword>
<dbReference type="SUPFAM" id="SSF51445">
    <property type="entry name" value="(Trans)glycosidases"/>
    <property type="match status" value="1"/>
</dbReference>
<dbReference type="CDD" id="cd14752">
    <property type="entry name" value="GH31_N"/>
    <property type="match status" value="1"/>
</dbReference>
<feature type="region of interest" description="Disordered" evidence="9">
    <location>
        <begin position="945"/>
        <end position="978"/>
    </location>
</feature>
<dbReference type="InterPro" id="IPR044913">
    <property type="entry name" value="P_trefoil_dom_sf"/>
</dbReference>
<dbReference type="Gene3D" id="2.60.40.1180">
    <property type="entry name" value="Golgi alpha-mannosidase II"/>
    <property type="match status" value="2"/>
</dbReference>
<dbReference type="Pfam" id="PF02463">
    <property type="entry name" value="SMC_N"/>
    <property type="match status" value="1"/>
</dbReference>
<dbReference type="Gene3D" id="3.40.50.300">
    <property type="entry name" value="P-loop containing nucleotide triphosphate hydrolases"/>
    <property type="match status" value="2"/>
</dbReference>
<dbReference type="InterPro" id="IPR011013">
    <property type="entry name" value="Gal_mutarotase_sf_dom"/>
</dbReference>
<dbReference type="InterPro" id="IPR048395">
    <property type="entry name" value="Glyco_hydro_31_C"/>
</dbReference>
<comment type="subcellular location">
    <subcellularLocation>
        <location evidence="1">Membrane</location>
    </subcellularLocation>
</comment>
<evidence type="ECO:0000256" key="8">
    <source>
        <dbReference type="SAM" id="Coils"/>
    </source>
</evidence>
<evidence type="ECO:0000259" key="13">
    <source>
        <dbReference type="Pfam" id="PF02463"/>
    </source>
</evidence>
<evidence type="ECO:0000259" key="14">
    <source>
        <dbReference type="Pfam" id="PF21365"/>
    </source>
</evidence>
<dbReference type="SUPFAM" id="SSF51011">
    <property type="entry name" value="Glycosyl hydrolase domain"/>
    <property type="match status" value="1"/>
</dbReference>
<dbReference type="GO" id="GO:0005975">
    <property type="term" value="P:carbohydrate metabolic process"/>
    <property type="evidence" value="ECO:0007669"/>
    <property type="project" value="InterPro"/>
</dbReference>
<feature type="region of interest" description="Disordered" evidence="9">
    <location>
        <begin position="999"/>
        <end position="1023"/>
    </location>
</feature>
<dbReference type="InterPro" id="IPR003395">
    <property type="entry name" value="RecF/RecN/SMC_N"/>
</dbReference>
<feature type="coiled-coil region" evidence="8">
    <location>
        <begin position="2115"/>
        <end position="2142"/>
    </location>
</feature>
<dbReference type="InterPro" id="IPR000322">
    <property type="entry name" value="Glyco_hydro_31_TIM"/>
</dbReference>